<accession>A0ABY1VU37</accession>
<keyword evidence="2" id="KW-1185">Reference proteome</keyword>
<protein>
    <submittedName>
        <fullName evidence="1">Uncharacterized protein</fullName>
    </submittedName>
</protein>
<dbReference type="EMBL" id="LS483429">
    <property type="protein sequence ID" value="SQH36985.1"/>
    <property type="molecule type" value="Genomic_DNA"/>
</dbReference>
<evidence type="ECO:0000313" key="2">
    <source>
        <dbReference type="Proteomes" id="UP000249400"/>
    </source>
</evidence>
<organism evidence="1 2">
    <name type="scientific">Haemophilus aegyptius</name>
    <dbReference type="NCBI Taxonomy" id="197575"/>
    <lineage>
        <taxon>Bacteria</taxon>
        <taxon>Pseudomonadati</taxon>
        <taxon>Pseudomonadota</taxon>
        <taxon>Gammaproteobacteria</taxon>
        <taxon>Pasteurellales</taxon>
        <taxon>Pasteurellaceae</taxon>
        <taxon>Haemophilus</taxon>
    </lineage>
</organism>
<dbReference type="Proteomes" id="UP000249400">
    <property type="component" value="Chromosome 1"/>
</dbReference>
<proteinExistence type="predicted"/>
<reference evidence="1 2" key="1">
    <citation type="submission" date="2018-06" db="EMBL/GenBank/DDBJ databases">
        <authorList>
            <consortium name="Pathogen Informatics"/>
            <person name="Doyle S."/>
        </authorList>
    </citation>
    <scope>NUCLEOTIDE SEQUENCE [LARGE SCALE GENOMIC DNA]</scope>
    <source>
        <strain evidence="1 2">NCTC8502</strain>
    </source>
</reference>
<gene>
    <name evidence="1" type="ORF">NCTC8502_01097</name>
</gene>
<sequence>MRFIPLQTEQQVSKHLPSPVYGGRCPKGGRGQLLLLCRKLLEQKNFFLKTR</sequence>
<evidence type="ECO:0000313" key="1">
    <source>
        <dbReference type="EMBL" id="SQH36985.1"/>
    </source>
</evidence>
<name>A0ABY1VU37_HAEAE</name>